<dbReference type="AlphaFoldDB" id="A0A412I403"/>
<dbReference type="InterPro" id="IPR016195">
    <property type="entry name" value="Pol/histidinol_Pase-like"/>
</dbReference>
<proteinExistence type="predicted"/>
<protein>
    <submittedName>
        <fullName evidence="5">PHP domain-containing protein</fullName>
    </submittedName>
</protein>
<dbReference type="Proteomes" id="UP000482653">
    <property type="component" value="Unassembled WGS sequence"/>
</dbReference>
<dbReference type="SMART" id="SM00481">
    <property type="entry name" value="POLIIIAc"/>
    <property type="match status" value="1"/>
</dbReference>
<dbReference type="SUPFAM" id="SSF89550">
    <property type="entry name" value="PHP domain-like"/>
    <property type="match status" value="1"/>
</dbReference>
<gene>
    <name evidence="5" type="ORF">DWX97_24750</name>
    <name evidence="3" type="ORF">F2Y87_06255</name>
    <name evidence="4" type="ORF">RO785_24965</name>
</gene>
<dbReference type="InterPro" id="IPR052018">
    <property type="entry name" value="PHP_domain"/>
</dbReference>
<dbReference type="EMBL" id="JAVSNH010000002">
    <property type="protein sequence ID" value="MDT4514218.1"/>
    <property type="molecule type" value="Genomic_DNA"/>
</dbReference>
<evidence type="ECO:0000313" key="7">
    <source>
        <dbReference type="Proteomes" id="UP000482653"/>
    </source>
</evidence>
<dbReference type="CDD" id="cd12112">
    <property type="entry name" value="PHP_HisPPase_Chlorobi_like"/>
    <property type="match status" value="1"/>
</dbReference>
<evidence type="ECO:0000313" key="4">
    <source>
        <dbReference type="EMBL" id="MDT4514218.1"/>
    </source>
</evidence>
<dbReference type="InterPro" id="IPR003141">
    <property type="entry name" value="Pol/His_phosphatase_N"/>
</dbReference>
<organism evidence="5 6">
    <name type="scientific">Bacteroides cellulosilyticus</name>
    <dbReference type="NCBI Taxonomy" id="246787"/>
    <lineage>
        <taxon>Bacteria</taxon>
        <taxon>Pseudomonadati</taxon>
        <taxon>Bacteroidota</taxon>
        <taxon>Bacteroidia</taxon>
        <taxon>Bacteroidales</taxon>
        <taxon>Bacteroidaceae</taxon>
        <taxon>Bacteroides</taxon>
    </lineage>
</organism>
<keyword evidence="1" id="KW-0732">Signal</keyword>
<reference evidence="3 7" key="2">
    <citation type="journal article" date="2019" name="Nat. Med.">
        <title>A library of human gut bacterial isolates paired with longitudinal multiomics data enables mechanistic microbiome research.</title>
        <authorList>
            <person name="Poyet M."/>
            <person name="Groussin M."/>
            <person name="Gibbons S.M."/>
            <person name="Avila-Pacheco J."/>
            <person name="Jiang X."/>
            <person name="Kearney S.M."/>
            <person name="Perrotta A.R."/>
            <person name="Berdy B."/>
            <person name="Zhao S."/>
            <person name="Lieberman T.D."/>
            <person name="Swanson P.K."/>
            <person name="Smith M."/>
            <person name="Roesemann S."/>
            <person name="Alexander J.E."/>
            <person name="Rich S.A."/>
            <person name="Livny J."/>
            <person name="Vlamakis H."/>
            <person name="Clish C."/>
            <person name="Bullock K."/>
            <person name="Deik A."/>
            <person name="Scott J."/>
            <person name="Pierce K.A."/>
            <person name="Xavier R.J."/>
            <person name="Alm E.J."/>
        </authorList>
    </citation>
    <scope>NUCLEOTIDE SEQUENCE [LARGE SCALE GENOMIC DNA]</scope>
    <source>
        <strain evidence="3 7">BIOML-A8</strain>
    </source>
</reference>
<dbReference type="GO" id="GO:0035312">
    <property type="term" value="F:5'-3' DNA exonuclease activity"/>
    <property type="evidence" value="ECO:0007669"/>
    <property type="project" value="TreeGrafter"/>
</dbReference>
<reference evidence="4" key="3">
    <citation type="submission" date="2023-08" db="EMBL/GenBank/DDBJ databases">
        <title>Reintroducing virulent viruses to syntetic microbiomes.</title>
        <authorList>
            <person name="Wilde J."/>
            <person name="Boyes R."/>
            <person name="Robinson A.V."/>
            <person name="Daisley B.A."/>
            <person name="Allen-Vercoe E."/>
        </authorList>
    </citation>
    <scope>NUCLEOTIDE SEQUENCE</scope>
    <source>
        <strain evidence="4">225I_12FAA</strain>
    </source>
</reference>
<sequence length="355" mass="40584">MKKFCFSLLLVFPILVFGQLRNADVYKLPEMGKENIRENINIPGFDGYEVLKCDFHIHTVFSDGRVWPDMRVNEAWQQGLDAIAITDHIEYRPFKDMVIGDLNESYKIAKAHADYLGFIVIKGAEVTREKPIGHLNALFINDANKLDQEDPVDALREAKKQGAFIMWNHPGWPDDKSTLYSIHEQLLKDKVIDGVECFNFLEYYPIAFDYANKYNLAYMGNSDIHNLVTETYGGEKLARPITLVFSSERSEEGVKEALFARRTAILFNGVLAGKEDILRRLFLASVHLRMIENNSGYTELCNTSDLNYILLINNFQYNLPANKTIRLQLPKEGKIIVGNCYTGKDSKLEISLPLK</sequence>
<dbReference type="Proteomes" id="UP000283341">
    <property type="component" value="Unassembled WGS sequence"/>
</dbReference>
<comment type="caution">
    <text evidence="5">The sequence shown here is derived from an EMBL/GenBank/DDBJ whole genome shotgun (WGS) entry which is preliminary data.</text>
</comment>
<dbReference type="PANTHER" id="PTHR42924:SF3">
    <property type="entry name" value="POLYMERASE_HISTIDINOL PHOSPHATASE N-TERMINAL DOMAIN-CONTAINING PROTEIN"/>
    <property type="match status" value="1"/>
</dbReference>
<reference evidence="5 6" key="1">
    <citation type="submission" date="2018-08" db="EMBL/GenBank/DDBJ databases">
        <title>A genome reference for cultivated species of the human gut microbiota.</title>
        <authorList>
            <person name="Zou Y."/>
            <person name="Xue W."/>
            <person name="Luo G."/>
        </authorList>
    </citation>
    <scope>NUCLEOTIDE SEQUENCE [LARGE SCALE GENOMIC DNA]</scope>
    <source>
        <strain evidence="5 6">AF22-3AC</strain>
    </source>
</reference>
<dbReference type="Proteomes" id="UP001266995">
    <property type="component" value="Unassembled WGS sequence"/>
</dbReference>
<dbReference type="Pfam" id="PF02811">
    <property type="entry name" value="PHP"/>
    <property type="match status" value="1"/>
</dbReference>
<evidence type="ECO:0000259" key="2">
    <source>
        <dbReference type="SMART" id="SM00481"/>
    </source>
</evidence>
<dbReference type="Gene3D" id="3.20.20.140">
    <property type="entry name" value="Metal-dependent hydrolases"/>
    <property type="match status" value="1"/>
</dbReference>
<evidence type="ECO:0000313" key="6">
    <source>
        <dbReference type="Proteomes" id="UP000283341"/>
    </source>
</evidence>
<dbReference type="EMBL" id="QRVJ01000040">
    <property type="protein sequence ID" value="RGS31591.1"/>
    <property type="molecule type" value="Genomic_DNA"/>
</dbReference>
<name>A0A412I403_9BACE</name>
<dbReference type="InterPro" id="IPR004013">
    <property type="entry name" value="PHP_dom"/>
</dbReference>
<feature type="signal peptide" evidence="1">
    <location>
        <begin position="1"/>
        <end position="23"/>
    </location>
</feature>
<accession>A0A412I403</accession>
<dbReference type="GO" id="GO:0004534">
    <property type="term" value="F:5'-3' RNA exonuclease activity"/>
    <property type="evidence" value="ECO:0007669"/>
    <property type="project" value="TreeGrafter"/>
</dbReference>
<feature type="domain" description="Polymerase/histidinol phosphatase N-terminal" evidence="2">
    <location>
        <begin position="53"/>
        <end position="130"/>
    </location>
</feature>
<feature type="chain" id="PRO_5042713133" evidence="1">
    <location>
        <begin position="24"/>
        <end position="355"/>
    </location>
</feature>
<evidence type="ECO:0000313" key="3">
    <source>
        <dbReference type="EMBL" id="KAA5421060.1"/>
    </source>
</evidence>
<dbReference type="PANTHER" id="PTHR42924">
    <property type="entry name" value="EXONUCLEASE"/>
    <property type="match status" value="1"/>
</dbReference>
<dbReference type="EMBL" id="VVYX01000006">
    <property type="protein sequence ID" value="KAA5421060.1"/>
    <property type="molecule type" value="Genomic_DNA"/>
</dbReference>
<evidence type="ECO:0000256" key="1">
    <source>
        <dbReference type="SAM" id="SignalP"/>
    </source>
</evidence>
<evidence type="ECO:0000313" key="5">
    <source>
        <dbReference type="EMBL" id="RGS31591.1"/>
    </source>
</evidence>
<dbReference type="RefSeq" id="WP_022210462.1">
    <property type="nucleotide sequence ID" value="NZ_CAXSKE010000004.1"/>
</dbReference>